<dbReference type="PANTHER" id="PTHR43877">
    <property type="entry name" value="AMINOALKYLPHOSPHONATE N-ACETYLTRANSFERASE-RELATED-RELATED"/>
    <property type="match status" value="1"/>
</dbReference>
<keyword evidence="2" id="KW-0012">Acyltransferase</keyword>
<proteinExistence type="predicted"/>
<evidence type="ECO:0000256" key="1">
    <source>
        <dbReference type="ARBA" id="ARBA00022679"/>
    </source>
</evidence>
<dbReference type="InterPro" id="IPR000182">
    <property type="entry name" value="GNAT_dom"/>
</dbReference>
<dbReference type="Pfam" id="PF00583">
    <property type="entry name" value="Acetyltransf_1"/>
    <property type="match status" value="1"/>
</dbReference>
<dbReference type="EMBL" id="CABM01000049">
    <property type="protein sequence ID" value="CBH98137.1"/>
    <property type="molecule type" value="Genomic_DNA"/>
</dbReference>
<organism evidence="4">
    <name type="scientific">mine drainage metagenome</name>
    <dbReference type="NCBI Taxonomy" id="410659"/>
    <lineage>
        <taxon>unclassified sequences</taxon>
        <taxon>metagenomes</taxon>
        <taxon>ecological metagenomes</taxon>
    </lineage>
</organism>
<gene>
    <name evidence="4" type="ORF">CARN2_3613</name>
</gene>
<reference evidence="4" key="1">
    <citation type="submission" date="2009-10" db="EMBL/GenBank/DDBJ databases">
        <title>Diversity of trophic interactions inside an arsenic-rich microbial ecosystem.</title>
        <authorList>
            <person name="Bertin P.N."/>
            <person name="Heinrich-Salmeron A."/>
            <person name="Pelletier E."/>
            <person name="Goulhen-Chollet F."/>
            <person name="Arsene-Ploetze F."/>
            <person name="Gallien S."/>
            <person name="Calteau A."/>
            <person name="Vallenet D."/>
            <person name="Casiot C."/>
            <person name="Chane-Woon-Ming B."/>
            <person name="Giloteaux L."/>
            <person name="Barakat M."/>
            <person name="Bonnefoy V."/>
            <person name="Bruneel O."/>
            <person name="Chandler M."/>
            <person name="Cleiss J."/>
            <person name="Duran R."/>
            <person name="Elbaz-Poulichet F."/>
            <person name="Fonknechten N."/>
            <person name="Lauga B."/>
            <person name="Mornico D."/>
            <person name="Ortet P."/>
            <person name="Schaeffer C."/>
            <person name="Siguier P."/>
            <person name="Alexander Thil Smith A."/>
            <person name="Van Dorsselaer A."/>
            <person name="Weissenbach J."/>
            <person name="Medigue C."/>
            <person name="Le Paslier D."/>
        </authorList>
    </citation>
    <scope>NUCLEOTIDE SEQUENCE</scope>
</reference>
<protein>
    <submittedName>
        <fullName evidence="4">Putative Acetyltransferase</fullName>
    </submittedName>
</protein>
<keyword evidence="1 4" id="KW-0808">Transferase</keyword>
<dbReference type="InterPro" id="IPR050832">
    <property type="entry name" value="Bact_Acetyltransf"/>
</dbReference>
<dbReference type="PROSITE" id="PS51186">
    <property type="entry name" value="GNAT"/>
    <property type="match status" value="1"/>
</dbReference>
<dbReference type="Gene3D" id="3.40.630.30">
    <property type="match status" value="1"/>
</dbReference>
<sequence length="167" mass="18046">MIEICAVDWSNPSHAAGVLAMIRAYALEATGGKGLEHEAEARLIPALRERHDYVGVLALAPGQAVGLVNAFEGFSTFMARPLLNVHDVYVAPTRRGQGLAARMLESLEALALARGCGKLTLEVLEHNLPAIASYRKFGFQPYALDPAQGHATFWEKRLPLRADEAAA</sequence>
<dbReference type="CDD" id="cd04301">
    <property type="entry name" value="NAT_SF"/>
    <property type="match status" value="1"/>
</dbReference>
<accession>E6PT80</accession>
<evidence type="ECO:0000313" key="4">
    <source>
        <dbReference type="EMBL" id="CBH98137.1"/>
    </source>
</evidence>
<dbReference type="AlphaFoldDB" id="E6PT80"/>
<feature type="domain" description="N-acetyltransferase" evidence="3">
    <location>
        <begin position="2"/>
        <end position="159"/>
    </location>
</feature>
<evidence type="ECO:0000256" key="2">
    <source>
        <dbReference type="ARBA" id="ARBA00023315"/>
    </source>
</evidence>
<name>E6PT80_9ZZZZ</name>
<dbReference type="InterPro" id="IPR016181">
    <property type="entry name" value="Acyl_CoA_acyltransferase"/>
</dbReference>
<dbReference type="PANTHER" id="PTHR43877:SF2">
    <property type="entry name" value="AMINOALKYLPHOSPHONATE N-ACETYLTRANSFERASE-RELATED"/>
    <property type="match status" value="1"/>
</dbReference>
<comment type="caution">
    <text evidence="4">The sequence shown here is derived from an EMBL/GenBank/DDBJ whole genome shotgun (WGS) entry which is preliminary data.</text>
</comment>
<evidence type="ECO:0000259" key="3">
    <source>
        <dbReference type="PROSITE" id="PS51186"/>
    </source>
</evidence>
<dbReference type="SUPFAM" id="SSF55729">
    <property type="entry name" value="Acyl-CoA N-acyltransferases (Nat)"/>
    <property type="match status" value="1"/>
</dbReference>
<dbReference type="GO" id="GO:0016747">
    <property type="term" value="F:acyltransferase activity, transferring groups other than amino-acyl groups"/>
    <property type="evidence" value="ECO:0007669"/>
    <property type="project" value="InterPro"/>
</dbReference>